<keyword evidence="4" id="KW-1185">Reference proteome</keyword>
<reference evidence="3" key="1">
    <citation type="submission" date="2023-07" db="EMBL/GenBank/DDBJ databases">
        <title>A chromosome-level genome assembly of Lolium multiflorum.</title>
        <authorList>
            <person name="Chen Y."/>
            <person name="Copetti D."/>
            <person name="Kolliker R."/>
            <person name="Studer B."/>
        </authorList>
    </citation>
    <scope>NUCLEOTIDE SEQUENCE</scope>
    <source>
        <strain evidence="3">02402/16</strain>
        <tissue evidence="3">Leaf</tissue>
    </source>
</reference>
<dbReference type="Proteomes" id="UP001231189">
    <property type="component" value="Unassembled WGS sequence"/>
</dbReference>
<feature type="coiled-coil region" evidence="1">
    <location>
        <begin position="89"/>
        <end position="123"/>
    </location>
</feature>
<name>A0AAD8TNL0_LOLMU</name>
<keyword evidence="2" id="KW-1133">Transmembrane helix</keyword>
<evidence type="ECO:0000313" key="4">
    <source>
        <dbReference type="Proteomes" id="UP001231189"/>
    </source>
</evidence>
<keyword evidence="2" id="KW-0472">Membrane</keyword>
<feature type="transmembrane region" description="Helical" evidence="2">
    <location>
        <begin position="20"/>
        <end position="40"/>
    </location>
</feature>
<evidence type="ECO:0000256" key="1">
    <source>
        <dbReference type="SAM" id="Coils"/>
    </source>
</evidence>
<dbReference type="EMBL" id="JAUUTY010000002">
    <property type="protein sequence ID" value="KAK1684881.1"/>
    <property type="molecule type" value="Genomic_DNA"/>
</dbReference>
<evidence type="ECO:0000256" key="2">
    <source>
        <dbReference type="SAM" id="Phobius"/>
    </source>
</evidence>
<keyword evidence="1" id="KW-0175">Coiled coil</keyword>
<evidence type="ECO:0000313" key="3">
    <source>
        <dbReference type="EMBL" id="KAK1684881.1"/>
    </source>
</evidence>
<gene>
    <name evidence="3" type="ORF">QYE76_045729</name>
</gene>
<accession>A0AAD8TNL0</accession>
<sequence>MDLQPSLSCSIFPSNESSTSALIHLAVLVIYFFRTCLLRCRAVSQNSSRLGLPPSSEIFQYHVGGLPDALTGPEFTGDLIHYLYQVEDVQNMKSELTNLEVKLKEAEKLIMKLREEARTTIQKHDKFWHEMELYARTRRFMPRLDSIP</sequence>
<dbReference type="AlphaFoldDB" id="A0AAD8TNL0"/>
<protein>
    <submittedName>
        <fullName evidence="3">Uncharacterized protein</fullName>
    </submittedName>
</protein>
<organism evidence="3 4">
    <name type="scientific">Lolium multiflorum</name>
    <name type="common">Italian ryegrass</name>
    <name type="synonym">Lolium perenne subsp. multiflorum</name>
    <dbReference type="NCBI Taxonomy" id="4521"/>
    <lineage>
        <taxon>Eukaryota</taxon>
        <taxon>Viridiplantae</taxon>
        <taxon>Streptophyta</taxon>
        <taxon>Embryophyta</taxon>
        <taxon>Tracheophyta</taxon>
        <taxon>Spermatophyta</taxon>
        <taxon>Magnoliopsida</taxon>
        <taxon>Liliopsida</taxon>
        <taxon>Poales</taxon>
        <taxon>Poaceae</taxon>
        <taxon>BOP clade</taxon>
        <taxon>Pooideae</taxon>
        <taxon>Poodae</taxon>
        <taxon>Poeae</taxon>
        <taxon>Poeae Chloroplast Group 2 (Poeae type)</taxon>
        <taxon>Loliodinae</taxon>
        <taxon>Loliinae</taxon>
        <taxon>Lolium</taxon>
    </lineage>
</organism>
<comment type="caution">
    <text evidence="3">The sequence shown here is derived from an EMBL/GenBank/DDBJ whole genome shotgun (WGS) entry which is preliminary data.</text>
</comment>
<proteinExistence type="predicted"/>
<keyword evidence="2" id="KW-0812">Transmembrane</keyword>